<dbReference type="RefSeq" id="WP_175602815.1">
    <property type="nucleotide sequence ID" value="NZ_JABWGO010000006.1"/>
</dbReference>
<evidence type="ECO:0000259" key="2">
    <source>
        <dbReference type="Pfam" id="PF13205"/>
    </source>
</evidence>
<proteinExistence type="predicted"/>
<evidence type="ECO:0000256" key="1">
    <source>
        <dbReference type="ARBA" id="ARBA00022729"/>
    </source>
</evidence>
<dbReference type="AlphaFoldDB" id="A0A7Y6ISJ1"/>
<dbReference type="InterPro" id="IPR032812">
    <property type="entry name" value="SbsA_Ig"/>
</dbReference>
<evidence type="ECO:0000313" key="3">
    <source>
        <dbReference type="EMBL" id="NUW43281.1"/>
    </source>
</evidence>
<evidence type="ECO:0000313" key="4">
    <source>
        <dbReference type="Proteomes" id="UP000546126"/>
    </source>
</evidence>
<keyword evidence="1" id="KW-0732">Signal</keyword>
<protein>
    <recommendedName>
        <fullName evidence="2">SbsA Ig-like domain-containing protein</fullName>
    </recommendedName>
</protein>
<gene>
    <name evidence="3" type="ORF">HT134_24555</name>
</gene>
<name>A0A7Y6ISJ1_9ACTN</name>
<dbReference type="EMBL" id="JABWGO010000006">
    <property type="protein sequence ID" value="NUW43281.1"/>
    <property type="molecule type" value="Genomic_DNA"/>
</dbReference>
<keyword evidence="4" id="KW-1185">Reference proteome</keyword>
<accession>A0A7Y6ISJ1</accession>
<feature type="domain" description="SbsA Ig-like" evidence="2">
    <location>
        <begin position="7"/>
        <end position="90"/>
    </location>
</feature>
<dbReference type="Pfam" id="PF13205">
    <property type="entry name" value="Big_5"/>
    <property type="match status" value="1"/>
</dbReference>
<organism evidence="3 4">
    <name type="scientific">Nonomuraea rhodomycinica</name>
    <dbReference type="NCBI Taxonomy" id="1712872"/>
    <lineage>
        <taxon>Bacteria</taxon>
        <taxon>Bacillati</taxon>
        <taxon>Actinomycetota</taxon>
        <taxon>Actinomycetes</taxon>
        <taxon>Streptosporangiales</taxon>
        <taxon>Streptosporangiaceae</taxon>
        <taxon>Nonomuraea</taxon>
    </lineage>
</organism>
<dbReference type="Proteomes" id="UP000546126">
    <property type="component" value="Unassembled WGS sequence"/>
</dbReference>
<reference evidence="3 4" key="1">
    <citation type="submission" date="2020-06" db="EMBL/GenBank/DDBJ databases">
        <authorList>
            <person name="Chanama M."/>
        </authorList>
    </citation>
    <scope>NUCLEOTIDE SEQUENCE [LARGE SCALE GENOMIC DNA]</scope>
    <source>
        <strain evidence="3 4">TBRC6557</strain>
    </source>
</reference>
<comment type="caution">
    <text evidence="3">The sequence shown here is derived from an EMBL/GenBank/DDBJ whole genome shotgun (WGS) entry which is preliminary data.</text>
</comment>
<sequence length="92" mass="9677">MQFVNDDGDIAIDGEIRIAFLTPVTGVSVTLHAPEGADVPLSVTPIEKGEGYVVVPLKPLAPATTYQLTIKGAMDKGGNVMDDHTALFRTAP</sequence>